<feature type="domain" description="HTH cro/C1-type" evidence="1">
    <location>
        <begin position="20"/>
        <end position="74"/>
    </location>
</feature>
<dbReference type="PROSITE" id="PS50943">
    <property type="entry name" value="HTH_CROC1"/>
    <property type="match status" value="1"/>
</dbReference>
<protein>
    <recommendedName>
        <fullName evidence="1">HTH cro/C1-type domain-containing protein</fullName>
    </recommendedName>
</protein>
<reference evidence="2 3" key="1">
    <citation type="submission" date="2017-08" db="EMBL/GenBank/DDBJ databases">
        <title>Infants hospitalized years apart are colonized by the same room-sourced microbial strains.</title>
        <authorList>
            <person name="Brooks B."/>
            <person name="Olm M.R."/>
            <person name="Firek B.A."/>
            <person name="Baker R."/>
            <person name="Thomas B.C."/>
            <person name="Morowitz M.J."/>
            <person name="Banfield J.F."/>
        </authorList>
    </citation>
    <scope>NUCLEOTIDE SEQUENCE [LARGE SCALE GENOMIC DNA]</scope>
    <source>
        <strain evidence="2">S2_003_000_R2_4</strain>
    </source>
</reference>
<dbReference type="EMBL" id="QFQZ01000005">
    <property type="protein sequence ID" value="PZR36641.1"/>
    <property type="molecule type" value="Genomic_DNA"/>
</dbReference>
<evidence type="ECO:0000259" key="1">
    <source>
        <dbReference type="PROSITE" id="PS50943"/>
    </source>
</evidence>
<dbReference type="GO" id="GO:0003677">
    <property type="term" value="F:DNA binding"/>
    <property type="evidence" value="ECO:0007669"/>
    <property type="project" value="InterPro"/>
</dbReference>
<evidence type="ECO:0000313" key="2">
    <source>
        <dbReference type="EMBL" id="PZR36641.1"/>
    </source>
</evidence>
<name>A0A2W5XFW0_9CAUL</name>
<accession>A0A2W5XFW0</accession>
<dbReference type="InterPro" id="IPR010982">
    <property type="entry name" value="Lambda_DNA-bd_dom_sf"/>
</dbReference>
<dbReference type="Gene3D" id="1.10.260.40">
    <property type="entry name" value="lambda repressor-like DNA-binding domains"/>
    <property type="match status" value="1"/>
</dbReference>
<proteinExistence type="predicted"/>
<dbReference type="Proteomes" id="UP000249393">
    <property type="component" value="Unassembled WGS sequence"/>
</dbReference>
<gene>
    <name evidence="2" type="ORF">DI526_02765</name>
</gene>
<organism evidence="2 3">
    <name type="scientific">Caulobacter segnis</name>
    <dbReference type="NCBI Taxonomy" id="88688"/>
    <lineage>
        <taxon>Bacteria</taxon>
        <taxon>Pseudomonadati</taxon>
        <taxon>Pseudomonadota</taxon>
        <taxon>Alphaproteobacteria</taxon>
        <taxon>Caulobacterales</taxon>
        <taxon>Caulobacteraceae</taxon>
        <taxon>Caulobacter</taxon>
    </lineage>
</organism>
<comment type="caution">
    <text evidence="2">The sequence shown here is derived from an EMBL/GenBank/DDBJ whole genome shotgun (WGS) entry which is preliminary data.</text>
</comment>
<dbReference type="CDD" id="cd00093">
    <property type="entry name" value="HTH_XRE"/>
    <property type="match status" value="1"/>
</dbReference>
<dbReference type="AlphaFoldDB" id="A0A2W5XFW0"/>
<dbReference type="InterPro" id="IPR001387">
    <property type="entry name" value="Cro/C1-type_HTH"/>
</dbReference>
<dbReference type="RefSeq" id="WP_304273818.1">
    <property type="nucleotide sequence ID" value="NZ_QFQZ01000005.1"/>
</dbReference>
<dbReference type="SUPFAM" id="SSF47413">
    <property type="entry name" value="lambda repressor-like DNA-binding domains"/>
    <property type="match status" value="1"/>
</dbReference>
<sequence length="164" mass="18905">MLSSPTAPLARQARLLSRTLKEVKKERRMTSIEIALKMGVALRTYQDFEKGKGDFDLWKIRRFAKATRSDAIGIVLAVMYGNPRIAIITMRSKFLMTGWLGFMEMWRALGDRLHLIPASQVLLALRKVAEHLRDYLDRRADSMEAWLETSLDELYEDPTDGEED</sequence>
<evidence type="ECO:0000313" key="3">
    <source>
        <dbReference type="Proteomes" id="UP000249393"/>
    </source>
</evidence>